<evidence type="ECO:0000259" key="1">
    <source>
        <dbReference type="Pfam" id="PF07238"/>
    </source>
</evidence>
<dbReference type="GO" id="GO:0035438">
    <property type="term" value="F:cyclic-di-GMP binding"/>
    <property type="evidence" value="ECO:0007669"/>
    <property type="project" value="InterPro"/>
</dbReference>
<reference evidence="3" key="1">
    <citation type="submission" date="2018-11" db="EMBL/GenBank/DDBJ databases">
        <title>Genome sequencing of a novel mesophilic and cellulolytic organism within the genus Hungateiclostridium.</title>
        <authorList>
            <person name="Rettenmaier R."/>
            <person name="Liebl W."/>
            <person name="Zverlov V."/>
        </authorList>
    </citation>
    <scope>NUCLEOTIDE SEQUENCE [LARGE SCALE GENOMIC DNA]</scope>
    <source>
        <strain evidence="3">N2K1</strain>
    </source>
</reference>
<gene>
    <name evidence="2" type="ORF">EFD62_13900</name>
</gene>
<proteinExistence type="predicted"/>
<organism evidence="2 3">
    <name type="scientific">Acetivibrio mesophilus</name>
    <dbReference type="NCBI Taxonomy" id="2487273"/>
    <lineage>
        <taxon>Bacteria</taxon>
        <taxon>Bacillati</taxon>
        <taxon>Bacillota</taxon>
        <taxon>Clostridia</taxon>
        <taxon>Eubacteriales</taxon>
        <taxon>Oscillospiraceae</taxon>
        <taxon>Acetivibrio</taxon>
    </lineage>
</organism>
<dbReference type="Proteomes" id="UP000289166">
    <property type="component" value="Unassembled WGS sequence"/>
</dbReference>
<protein>
    <submittedName>
        <fullName evidence="2">PilZ domain-containing protein</fullName>
    </submittedName>
</protein>
<sequence>MSVISVSREELFSIMQYTNLVRVRFETDDVWTVLPILYASEDQVDVLVDASKTALLEDDGSRAVIKFQRKGYEYIINGHIDDKSKDAPVTVTIKYTDAKKYYNLRKHIRFDIDMKSGIKEREDGSNKNVNQGQKCDSLWTEATIKNISKGGAMFISNTKLDFDSTIDIKLNFDSSGGIVASAKVLRVSDYKNGEFGYGVQFIDMDKNDRDILNAEISKYEDKYFESLTTLREFKRISDMRFDTKIVIFSSDVDESYDIRESLIKLGAENFDVINNFKFYFDYLTEEKPKLVIVDTNTLDDEVVNTIKNIKTDFSDMQVQLILPIELMEEGILNTLASEDEVLFKPLIYNEFEDRIIKYL</sequence>
<dbReference type="Gene3D" id="2.40.10.220">
    <property type="entry name" value="predicted glycosyltransferase like domains"/>
    <property type="match status" value="1"/>
</dbReference>
<accession>A0A4Q0I2Z4</accession>
<dbReference type="InterPro" id="IPR009875">
    <property type="entry name" value="PilZ_domain"/>
</dbReference>
<dbReference type="OrthoDB" id="2080591at2"/>
<dbReference type="AlphaFoldDB" id="A0A4Q0I2Z4"/>
<dbReference type="RefSeq" id="WP_069195020.1">
    <property type="nucleotide sequence ID" value="NZ_RLII01000024.1"/>
</dbReference>
<evidence type="ECO:0000313" key="3">
    <source>
        <dbReference type="Proteomes" id="UP000289166"/>
    </source>
</evidence>
<evidence type="ECO:0000313" key="2">
    <source>
        <dbReference type="EMBL" id="RXE58107.1"/>
    </source>
</evidence>
<name>A0A4Q0I2Z4_9FIRM</name>
<dbReference type="SUPFAM" id="SSF141371">
    <property type="entry name" value="PilZ domain-like"/>
    <property type="match status" value="1"/>
</dbReference>
<keyword evidence="3" id="KW-1185">Reference proteome</keyword>
<dbReference type="Pfam" id="PF07238">
    <property type="entry name" value="PilZ"/>
    <property type="match status" value="1"/>
</dbReference>
<feature type="domain" description="PilZ" evidence="1">
    <location>
        <begin position="126"/>
        <end position="214"/>
    </location>
</feature>
<dbReference type="EMBL" id="RLII01000024">
    <property type="protein sequence ID" value="RXE58107.1"/>
    <property type="molecule type" value="Genomic_DNA"/>
</dbReference>
<comment type="caution">
    <text evidence="2">The sequence shown here is derived from an EMBL/GenBank/DDBJ whole genome shotgun (WGS) entry which is preliminary data.</text>
</comment>